<gene>
    <name evidence="2" type="ORF">HNR65_000817</name>
</gene>
<organism evidence="2 3">
    <name type="scientific">Desulfosalsimonas propionicica</name>
    <dbReference type="NCBI Taxonomy" id="332175"/>
    <lineage>
        <taxon>Bacteria</taxon>
        <taxon>Pseudomonadati</taxon>
        <taxon>Thermodesulfobacteriota</taxon>
        <taxon>Desulfobacteria</taxon>
        <taxon>Desulfobacterales</taxon>
        <taxon>Desulfosalsimonadaceae</taxon>
        <taxon>Desulfosalsimonas</taxon>
    </lineage>
</organism>
<keyword evidence="3" id="KW-1185">Reference proteome</keyword>
<keyword evidence="1" id="KW-0175">Coiled coil</keyword>
<sequence>MLRKIIVMSVLVLSFLFGCIGRYPLDIPDQQWKTMTHEEKLQARQKQAELDKARQNRLAAEARAREAEAIQWLRDQQAARDNARYGERIQCVLSHAEAYFWGKWRRIEPVALDLVKGMVIDFDMVEAGNNGLGYEQKGYAGFDGQTLCMCPEKDAVQRNTSSCARVLGTFEQYARGLETRVCADEFLRGRIRCDLAPGKGMPQRLIIDR</sequence>
<accession>A0A7W0C7C0</accession>
<evidence type="ECO:0008006" key="4">
    <source>
        <dbReference type="Google" id="ProtNLM"/>
    </source>
</evidence>
<dbReference type="AlphaFoldDB" id="A0A7W0C7C0"/>
<evidence type="ECO:0000256" key="1">
    <source>
        <dbReference type="SAM" id="Coils"/>
    </source>
</evidence>
<dbReference type="Proteomes" id="UP000525298">
    <property type="component" value="Unassembled WGS sequence"/>
</dbReference>
<protein>
    <recommendedName>
        <fullName evidence="4">Lipoprotein</fullName>
    </recommendedName>
</protein>
<evidence type="ECO:0000313" key="2">
    <source>
        <dbReference type="EMBL" id="MBA2880499.1"/>
    </source>
</evidence>
<reference evidence="2 3" key="1">
    <citation type="submission" date="2020-07" db="EMBL/GenBank/DDBJ databases">
        <title>Genomic Encyclopedia of Type Strains, Phase IV (KMG-IV): sequencing the most valuable type-strain genomes for metagenomic binning, comparative biology and taxonomic classification.</title>
        <authorList>
            <person name="Goeker M."/>
        </authorList>
    </citation>
    <scope>NUCLEOTIDE SEQUENCE [LARGE SCALE GENOMIC DNA]</scope>
    <source>
        <strain evidence="2 3">DSM 17721</strain>
    </source>
</reference>
<name>A0A7W0C7C0_9BACT</name>
<dbReference type="RefSeq" id="WP_181550176.1">
    <property type="nucleotide sequence ID" value="NZ_JACDUS010000002.1"/>
</dbReference>
<dbReference type="PROSITE" id="PS51257">
    <property type="entry name" value="PROKAR_LIPOPROTEIN"/>
    <property type="match status" value="1"/>
</dbReference>
<proteinExistence type="predicted"/>
<feature type="coiled-coil region" evidence="1">
    <location>
        <begin position="36"/>
        <end position="70"/>
    </location>
</feature>
<evidence type="ECO:0000313" key="3">
    <source>
        <dbReference type="Proteomes" id="UP000525298"/>
    </source>
</evidence>
<comment type="caution">
    <text evidence="2">The sequence shown here is derived from an EMBL/GenBank/DDBJ whole genome shotgun (WGS) entry which is preliminary data.</text>
</comment>
<dbReference type="EMBL" id="JACDUS010000002">
    <property type="protein sequence ID" value="MBA2880499.1"/>
    <property type="molecule type" value="Genomic_DNA"/>
</dbReference>